<dbReference type="EMBL" id="GBXM01055333">
    <property type="protein sequence ID" value="JAH53244.1"/>
    <property type="molecule type" value="Transcribed_RNA"/>
</dbReference>
<name>A0A0E9THW1_ANGAN</name>
<protein>
    <submittedName>
        <fullName evidence="1">Uncharacterized protein</fullName>
    </submittedName>
</protein>
<accession>A0A0E9THW1</accession>
<reference evidence="1" key="1">
    <citation type="submission" date="2014-11" db="EMBL/GenBank/DDBJ databases">
        <authorList>
            <person name="Amaro Gonzalez C."/>
        </authorList>
    </citation>
    <scope>NUCLEOTIDE SEQUENCE</scope>
</reference>
<organism evidence="1">
    <name type="scientific">Anguilla anguilla</name>
    <name type="common">European freshwater eel</name>
    <name type="synonym">Muraena anguilla</name>
    <dbReference type="NCBI Taxonomy" id="7936"/>
    <lineage>
        <taxon>Eukaryota</taxon>
        <taxon>Metazoa</taxon>
        <taxon>Chordata</taxon>
        <taxon>Craniata</taxon>
        <taxon>Vertebrata</taxon>
        <taxon>Euteleostomi</taxon>
        <taxon>Actinopterygii</taxon>
        <taxon>Neopterygii</taxon>
        <taxon>Teleostei</taxon>
        <taxon>Anguilliformes</taxon>
        <taxon>Anguillidae</taxon>
        <taxon>Anguilla</taxon>
    </lineage>
</organism>
<sequence>MWWLKAFSGPCYCIMVHRDTFSTGSISLLALIL</sequence>
<reference evidence="1" key="2">
    <citation type="journal article" date="2015" name="Fish Shellfish Immunol.">
        <title>Early steps in the European eel (Anguilla anguilla)-Vibrio vulnificus interaction in the gills: Role of the RtxA13 toxin.</title>
        <authorList>
            <person name="Callol A."/>
            <person name="Pajuelo D."/>
            <person name="Ebbesson L."/>
            <person name="Teles M."/>
            <person name="MacKenzie S."/>
            <person name="Amaro C."/>
        </authorList>
    </citation>
    <scope>NUCLEOTIDE SEQUENCE</scope>
</reference>
<dbReference type="AlphaFoldDB" id="A0A0E9THW1"/>
<evidence type="ECO:0000313" key="1">
    <source>
        <dbReference type="EMBL" id="JAH53244.1"/>
    </source>
</evidence>
<proteinExistence type="predicted"/>